<accession>A0ABZ2LYP4</accession>
<dbReference type="Proteomes" id="UP001370348">
    <property type="component" value="Chromosome"/>
</dbReference>
<name>A0ABZ2LYP4_9BACT</name>
<evidence type="ECO:0000313" key="2">
    <source>
        <dbReference type="Proteomes" id="UP001370348"/>
    </source>
</evidence>
<keyword evidence="2" id="KW-1185">Reference proteome</keyword>
<gene>
    <name evidence="1" type="ORF">LZC94_02080</name>
</gene>
<reference evidence="1 2" key="1">
    <citation type="submission" date="2021-12" db="EMBL/GenBank/DDBJ databases">
        <title>Discovery of the Pendulisporaceae a myxobacterial family with distinct sporulation behavior and unique specialized metabolism.</title>
        <authorList>
            <person name="Garcia R."/>
            <person name="Popoff A."/>
            <person name="Bader C.D."/>
            <person name="Loehr J."/>
            <person name="Walesch S."/>
            <person name="Walt C."/>
            <person name="Boldt J."/>
            <person name="Bunk B."/>
            <person name="Haeckl F.J.F.P.J."/>
            <person name="Gunesch A.P."/>
            <person name="Birkelbach J."/>
            <person name="Nuebel U."/>
            <person name="Pietschmann T."/>
            <person name="Bach T."/>
            <person name="Mueller R."/>
        </authorList>
    </citation>
    <scope>NUCLEOTIDE SEQUENCE [LARGE SCALE GENOMIC DNA]</scope>
    <source>
        <strain evidence="1 2">MSr11954</strain>
    </source>
</reference>
<dbReference type="RefSeq" id="WP_394825699.1">
    <property type="nucleotide sequence ID" value="NZ_CP089984.1"/>
</dbReference>
<proteinExistence type="predicted"/>
<organism evidence="1 2">
    <name type="scientific">Pendulispora albinea</name>
    <dbReference type="NCBI Taxonomy" id="2741071"/>
    <lineage>
        <taxon>Bacteria</taxon>
        <taxon>Pseudomonadati</taxon>
        <taxon>Myxococcota</taxon>
        <taxon>Myxococcia</taxon>
        <taxon>Myxococcales</taxon>
        <taxon>Sorangiineae</taxon>
        <taxon>Pendulisporaceae</taxon>
        <taxon>Pendulispora</taxon>
    </lineage>
</organism>
<sequence length="101" mass="11855">MLQRDHRLERESWRVPSNLAKCQNRFSEKIKFNRFARIHKLLPGPRDMLIYFDSEYLFVINMAANEHDTIPGAFFYPMADGARKLGAIKCRAGIQWLKLQG</sequence>
<evidence type="ECO:0000313" key="1">
    <source>
        <dbReference type="EMBL" id="WXB16069.1"/>
    </source>
</evidence>
<dbReference type="EMBL" id="CP089984">
    <property type="protein sequence ID" value="WXB16069.1"/>
    <property type="molecule type" value="Genomic_DNA"/>
</dbReference>
<protein>
    <submittedName>
        <fullName evidence="1">Uncharacterized protein</fullName>
    </submittedName>
</protein>